<proteinExistence type="predicted"/>
<keyword evidence="4" id="KW-0542">Nucleomorph</keyword>
<dbReference type="Gene3D" id="3.40.50.300">
    <property type="entry name" value="P-loop containing nucleotide triphosphate hydrolases"/>
    <property type="match status" value="2"/>
</dbReference>
<dbReference type="GO" id="GO:0004386">
    <property type="term" value="F:helicase activity"/>
    <property type="evidence" value="ECO:0007669"/>
    <property type="project" value="TreeGrafter"/>
</dbReference>
<dbReference type="SUPFAM" id="SSF52540">
    <property type="entry name" value="P-loop containing nucleoside triphosphate hydrolases"/>
    <property type="match status" value="1"/>
</dbReference>
<dbReference type="InterPro" id="IPR042035">
    <property type="entry name" value="DEAH_win-hel_dom"/>
</dbReference>
<dbReference type="CDD" id="cd17917">
    <property type="entry name" value="DEXHc_RHA-like"/>
    <property type="match status" value="1"/>
</dbReference>
<reference evidence="4 5" key="1">
    <citation type="journal article" date="2014" name="BMC Genomics">
        <title>Nucleomorph and plastid genome sequences of the chlorarachniophyte Lotharella oceanica: convergent reductive evolution and frequent recombination in nucleomorph-bearing algae.</title>
        <authorList>
            <person name="Tanifuji G."/>
            <person name="Onodera N.T."/>
            <person name="Brown M.W."/>
            <person name="Curtis B.A."/>
            <person name="Roger A.J."/>
            <person name="Ka-Shu Wong G."/>
            <person name="Melkonian M."/>
            <person name="Archibald J.M."/>
        </authorList>
    </citation>
    <scope>NUCLEOTIDE SEQUENCE [LARGE SCALE GENOMIC DNA]</scope>
    <source>
        <strain evidence="4 5">CCMP622</strain>
    </source>
</reference>
<dbReference type="AlphaFoldDB" id="A0A060DAS0"/>
<dbReference type="PANTHER" id="PTHR18934:SF85">
    <property type="entry name" value="ATP-DEPENDENT RNA HELICASE DHX8"/>
    <property type="match status" value="1"/>
</dbReference>
<sequence length="637" mass="75557">MSIKKSGIHKMMIQEFEYEILKNIIYYDSIMIIGETGCGKTSLIPKILFRYNLEKFIINITEPRRLVVINSAIRLSKIVNKKIGIEIGFKIRFMYMISRKTSIYYVTEAILLNEFLLENLLMKFSVIVLDEIHERTINLDILFGLLLRVKKFRQKNLKIIFMTATVDLKIFFKKVSNIRVMLIKGTVYLKEFLFSKYNIKNYLIVCLSIMINIIKGNNFGNSLIFLSGKNEIYLLKKMIKFFINYKYKNIINIFTMFSSFFNYYNYKNHEVIKNALNLFLSTNLCETSVTLKNLKYVIDTGVTKIKLFNIKKNISFLKVLLISKLQTMQRSGRIGRSTYGIVFRLFKYEFFTKLDNFNNSIMQISDLNFLLLFLKTVGVNDYENFDFLNMPNKKNITKTLENLFLLRLINKSGKKVYKNAKILIFLPLGVIHSNTLIQSIIFKCNYNILHYCPFIENFGFNINILTYYNKLKKSKIFFPLSLKNIFFNGDLLAISSIFMIYKKIPKKIKKYWIVKYNFNQKFILQSLKIYFLLKRILNKLKILLFYSKNNDTIGFSIFYNQYFLVSLKIKKNSYFTINNNLKVYTDSNTILKKFGLPSILLYVNLKIGIKNYITILTRIKKAWVFCIKKNKYIYYRL</sequence>
<dbReference type="PROSITE" id="PS00690">
    <property type="entry name" value="DEAH_ATP_HELICASE"/>
    <property type="match status" value="1"/>
</dbReference>
<dbReference type="InterPro" id="IPR014001">
    <property type="entry name" value="Helicase_ATP-bd"/>
</dbReference>
<keyword evidence="1" id="KW-0378">Hydrolase</keyword>
<dbReference type="PROSITE" id="PS51192">
    <property type="entry name" value="HELICASE_ATP_BIND_1"/>
    <property type="match status" value="1"/>
</dbReference>
<evidence type="ECO:0000256" key="1">
    <source>
        <dbReference type="ARBA" id="ARBA00022801"/>
    </source>
</evidence>
<dbReference type="InterPro" id="IPR002464">
    <property type="entry name" value="DNA/RNA_helicase_DEAH_CS"/>
</dbReference>
<accession>A0A060DAS0</accession>
<dbReference type="GO" id="GO:0016787">
    <property type="term" value="F:hydrolase activity"/>
    <property type="evidence" value="ECO:0007669"/>
    <property type="project" value="UniProtKB-KW"/>
</dbReference>
<name>A0A060DAS0_9EUKA</name>
<dbReference type="SMART" id="SM00487">
    <property type="entry name" value="DEXDc"/>
    <property type="match status" value="1"/>
</dbReference>
<dbReference type="Gene3D" id="1.10.10.2130">
    <property type="entry name" value="DEAH helicase family, winged-helix domain"/>
    <property type="match status" value="1"/>
</dbReference>
<feature type="transmembrane region" description="Helical" evidence="2">
    <location>
        <begin position="422"/>
        <end position="442"/>
    </location>
</feature>
<dbReference type="GO" id="GO:0000390">
    <property type="term" value="P:spliceosomal complex disassembly"/>
    <property type="evidence" value="ECO:0007669"/>
    <property type="project" value="TreeGrafter"/>
</dbReference>
<protein>
    <submittedName>
        <fullName evidence="4">Splicing factor Prp43</fullName>
    </submittedName>
</protein>
<dbReference type="GO" id="GO:0071013">
    <property type="term" value="C:catalytic step 2 spliceosome"/>
    <property type="evidence" value="ECO:0007669"/>
    <property type="project" value="TreeGrafter"/>
</dbReference>
<dbReference type="PANTHER" id="PTHR18934">
    <property type="entry name" value="ATP-DEPENDENT RNA HELICASE"/>
    <property type="match status" value="1"/>
</dbReference>
<dbReference type="InterPro" id="IPR027417">
    <property type="entry name" value="P-loop_NTPase"/>
</dbReference>
<dbReference type="GO" id="GO:0005524">
    <property type="term" value="F:ATP binding"/>
    <property type="evidence" value="ECO:0007669"/>
    <property type="project" value="InterPro"/>
</dbReference>
<feature type="domain" description="Helicase ATP-binding" evidence="3">
    <location>
        <begin position="21"/>
        <end position="184"/>
    </location>
</feature>
<organism evidence="4 5">
    <name type="scientific">Lotharella oceanica</name>
    <dbReference type="NCBI Taxonomy" id="641309"/>
    <lineage>
        <taxon>Eukaryota</taxon>
        <taxon>Sar</taxon>
        <taxon>Rhizaria</taxon>
        <taxon>Cercozoa</taxon>
        <taxon>Chlorarachniophyceae</taxon>
        <taxon>Lotharella</taxon>
    </lineage>
</organism>
<evidence type="ECO:0000256" key="2">
    <source>
        <dbReference type="SAM" id="Phobius"/>
    </source>
</evidence>
<gene>
    <name evidence="4" type="primary">prp43</name>
    <name evidence="4" type="ORF">M951_chr271</name>
</gene>
<dbReference type="InterPro" id="IPR011545">
    <property type="entry name" value="DEAD/DEAH_box_helicase_dom"/>
</dbReference>
<geneLocation type="nucleomorph" evidence="4"/>
<dbReference type="GO" id="GO:0003723">
    <property type="term" value="F:RNA binding"/>
    <property type="evidence" value="ECO:0007669"/>
    <property type="project" value="TreeGrafter"/>
</dbReference>
<evidence type="ECO:0000313" key="4">
    <source>
        <dbReference type="EMBL" id="AIB09772.1"/>
    </source>
</evidence>
<dbReference type="EMBL" id="CP006628">
    <property type="protein sequence ID" value="AIB09772.1"/>
    <property type="molecule type" value="Genomic_DNA"/>
</dbReference>
<keyword evidence="2" id="KW-0812">Transmembrane</keyword>
<dbReference type="Proteomes" id="UP000243670">
    <property type="component" value="Nucleomorph 2"/>
</dbReference>
<evidence type="ECO:0000259" key="3">
    <source>
        <dbReference type="PROSITE" id="PS51192"/>
    </source>
</evidence>
<dbReference type="Pfam" id="PF00270">
    <property type="entry name" value="DEAD"/>
    <property type="match status" value="1"/>
</dbReference>
<keyword evidence="2" id="KW-1133">Transmembrane helix</keyword>
<evidence type="ECO:0000313" key="5">
    <source>
        <dbReference type="Proteomes" id="UP000243670"/>
    </source>
</evidence>
<feature type="transmembrane region" description="Helical" evidence="2">
    <location>
        <begin position="480"/>
        <end position="501"/>
    </location>
</feature>
<keyword evidence="2" id="KW-0472">Membrane</keyword>